<dbReference type="RefSeq" id="WP_259095217.1">
    <property type="nucleotide sequence ID" value="NZ_JANUCP010000002.1"/>
</dbReference>
<feature type="transmembrane region" description="Helical" evidence="1">
    <location>
        <begin position="337"/>
        <end position="359"/>
    </location>
</feature>
<dbReference type="Proteomes" id="UP001204798">
    <property type="component" value="Unassembled WGS sequence"/>
</dbReference>
<reference evidence="2 3" key="1">
    <citation type="submission" date="2022-08" db="EMBL/GenBank/DDBJ databases">
        <title>Bacterial and archaeal communities from various locations to study Microbial Dark Matter (Phase II).</title>
        <authorList>
            <person name="Stepanauskas R."/>
        </authorList>
    </citation>
    <scope>NUCLEOTIDE SEQUENCE [LARGE SCALE GENOMIC DNA]</scope>
    <source>
        <strain evidence="2 3">PD1</strain>
    </source>
</reference>
<feature type="transmembrane region" description="Helical" evidence="1">
    <location>
        <begin position="100"/>
        <end position="121"/>
    </location>
</feature>
<feature type="transmembrane region" description="Helical" evidence="1">
    <location>
        <begin position="291"/>
        <end position="310"/>
    </location>
</feature>
<keyword evidence="1" id="KW-0812">Transmembrane</keyword>
<dbReference type="EMBL" id="JANUCP010000002">
    <property type="protein sequence ID" value="MCS3919089.1"/>
    <property type="molecule type" value="Genomic_DNA"/>
</dbReference>
<feature type="transmembrane region" description="Helical" evidence="1">
    <location>
        <begin position="133"/>
        <end position="153"/>
    </location>
</feature>
<feature type="transmembrane region" description="Helical" evidence="1">
    <location>
        <begin position="65"/>
        <end position="88"/>
    </location>
</feature>
<keyword evidence="1" id="KW-1133">Transmembrane helix</keyword>
<feature type="transmembrane region" description="Helical" evidence="1">
    <location>
        <begin position="20"/>
        <end position="45"/>
    </location>
</feature>
<keyword evidence="1" id="KW-0472">Membrane</keyword>
<evidence type="ECO:0000313" key="3">
    <source>
        <dbReference type="Proteomes" id="UP001204798"/>
    </source>
</evidence>
<accession>A0ABT2EN31</accession>
<comment type="caution">
    <text evidence="2">The sequence shown here is derived from an EMBL/GenBank/DDBJ whole genome shotgun (WGS) entry which is preliminary data.</text>
</comment>
<gene>
    <name evidence="2" type="ORF">M2350_001489</name>
</gene>
<evidence type="ECO:0000256" key="1">
    <source>
        <dbReference type="SAM" id="Phobius"/>
    </source>
</evidence>
<name>A0ABT2EN31_9BACT</name>
<keyword evidence="3" id="KW-1185">Reference proteome</keyword>
<proteinExistence type="predicted"/>
<feature type="transmembrane region" description="Helical" evidence="1">
    <location>
        <begin position="265"/>
        <end position="284"/>
    </location>
</feature>
<organism evidence="2 3">
    <name type="scientific">Candidatus Fervidibacter sacchari</name>
    <dbReference type="NCBI Taxonomy" id="1448929"/>
    <lineage>
        <taxon>Bacteria</taxon>
        <taxon>Candidatus Fervidibacterota</taxon>
        <taxon>Candidatus Fervidibacter</taxon>
    </lineage>
</organism>
<feature type="transmembrane region" description="Helical" evidence="1">
    <location>
        <begin position="188"/>
        <end position="209"/>
    </location>
</feature>
<feature type="transmembrane region" description="Helical" evidence="1">
    <location>
        <begin position="221"/>
        <end position="245"/>
    </location>
</feature>
<evidence type="ECO:0000313" key="2">
    <source>
        <dbReference type="EMBL" id="MCS3919089.1"/>
    </source>
</evidence>
<sequence>MASLIPAPEPIPLPAPVWLLQALLFITFVLHIVPMNMTLGGLVILAHGEMSGRMSEPLRRWITSYLPVTVAFTVTTGVAPLLFLQVLYGQLFFPAAVIIAWAWFAVVIALLLGYYGVYAYVLASDRLGRWKGWVIIGSTALFLYVAFAFNNVITLMSTPFRWWELWQERNPSVHFNLNIWEPTLFPRFGHFVLGAIAVAGLIAALYGSILLRKGEVTGKELVTKGVSWFAGATIINYFVGAVFLFTHEKPVWQAFIGGDMLATVLLWSGIVFSLVALISAFLSLRFERPFPLLTVAAIATLLTIVTMAGVKFTVRSLLIARHAPLFNLRDVPVQPQWGIIVLFVILLLAGLWVVAWMLLQLRRAYAERVPTV</sequence>
<protein>
    <submittedName>
        <fullName evidence="2">Uncharacterized protein</fullName>
    </submittedName>
</protein>